<dbReference type="GO" id="GO:0030313">
    <property type="term" value="C:cell envelope"/>
    <property type="evidence" value="ECO:0007669"/>
    <property type="project" value="TreeGrafter"/>
</dbReference>
<dbReference type="GO" id="GO:0060003">
    <property type="term" value="P:copper ion export"/>
    <property type="evidence" value="ECO:0007669"/>
    <property type="project" value="TreeGrafter"/>
</dbReference>
<dbReference type="PROSITE" id="PS51257">
    <property type="entry name" value="PROKAR_LIPOPROTEIN"/>
    <property type="match status" value="1"/>
</dbReference>
<proteinExistence type="inferred from homology"/>
<dbReference type="OrthoDB" id="9814657at2"/>
<evidence type="ECO:0000259" key="4">
    <source>
        <dbReference type="Pfam" id="PF25954"/>
    </source>
</evidence>
<dbReference type="PANTHER" id="PTHR30097">
    <property type="entry name" value="CATION EFFLUX SYSTEM PROTEIN CUSB"/>
    <property type="match status" value="1"/>
</dbReference>
<feature type="domain" description="CzcB-like barrel-sandwich hybrid" evidence="5">
    <location>
        <begin position="87"/>
        <end position="230"/>
    </location>
</feature>
<dbReference type="Gene3D" id="2.40.420.20">
    <property type="match status" value="1"/>
</dbReference>
<accession>A0A418R4X4</accession>
<comment type="similarity">
    <text evidence="1">Belongs to the membrane fusion protein (MFP) (TC 8.A.1) family.</text>
</comment>
<dbReference type="InterPro" id="IPR051909">
    <property type="entry name" value="MFP_Cation_Efflux"/>
</dbReference>
<comment type="caution">
    <text evidence="6">The sequence shown here is derived from an EMBL/GenBank/DDBJ whole genome shotgun (WGS) entry which is preliminary data.</text>
</comment>
<dbReference type="GO" id="GO:0015679">
    <property type="term" value="P:plasma membrane copper ion transport"/>
    <property type="evidence" value="ECO:0007669"/>
    <property type="project" value="TreeGrafter"/>
</dbReference>
<evidence type="ECO:0000259" key="5">
    <source>
        <dbReference type="Pfam" id="PF25973"/>
    </source>
</evidence>
<dbReference type="PANTHER" id="PTHR30097:SF4">
    <property type="entry name" value="SLR6042 PROTEIN"/>
    <property type="match status" value="1"/>
</dbReference>
<name>A0A418R4X4_9BACT</name>
<organism evidence="6 7">
    <name type="scientific">Hymenobacter rubripertinctus</name>
    <dbReference type="NCBI Taxonomy" id="2029981"/>
    <lineage>
        <taxon>Bacteria</taxon>
        <taxon>Pseudomonadati</taxon>
        <taxon>Bacteroidota</taxon>
        <taxon>Cytophagia</taxon>
        <taxon>Cytophagales</taxon>
        <taxon>Hymenobacteraceae</taxon>
        <taxon>Hymenobacter</taxon>
    </lineage>
</organism>
<dbReference type="Pfam" id="PF25973">
    <property type="entry name" value="BSH_CzcB"/>
    <property type="match status" value="1"/>
</dbReference>
<gene>
    <name evidence="6" type="ORF">D0T11_05105</name>
</gene>
<dbReference type="InterPro" id="IPR006143">
    <property type="entry name" value="RND_pump_MFP"/>
</dbReference>
<protein>
    <submittedName>
        <fullName evidence="6">Efflux RND transporter periplasmic adaptor subunit</fullName>
    </submittedName>
</protein>
<sequence length="395" mass="42568">MRFSLYKVAVLCVVLAAGCTSNTEPADPANGPATATDADSTAAPTDLVSLTPDEQQLAGIQTISLTQRVLGAGLKVNGVLDVPPDKMVSVSAPLGGIVERTTLLQGMHVRKGQALAVISNPDFIQLQQDYLETQSQLRYAKLELERQRELVREEVAPAKNAQQAQARYGALTAQAAGQVARLRLAGLPVGARPFVTTATLRAPKAAFVKAVNVAVGQSVTPTDALFVLVDPDHLHVELTVFEKDAAQLKQGQRIRFTVPNDSSVERTATVYLIGRTVDETQRTVRVHGHLDRENDPALRPGMFVRAVIETTTRRVPALPNQAVVDYEGKQYVFRQEPAAAGRQAFRMVEVRRGESADGYSEVFIPGAAAADSTARYATEGAYSLLSKLKNASEED</sequence>
<dbReference type="Gene3D" id="2.40.30.170">
    <property type="match status" value="1"/>
</dbReference>
<dbReference type="InterPro" id="IPR058647">
    <property type="entry name" value="BSH_CzcB-like"/>
</dbReference>
<feature type="chain" id="PRO_5019228951" evidence="3">
    <location>
        <begin position="27"/>
        <end position="395"/>
    </location>
</feature>
<feature type="signal peptide" evidence="3">
    <location>
        <begin position="1"/>
        <end position="26"/>
    </location>
</feature>
<evidence type="ECO:0000256" key="1">
    <source>
        <dbReference type="ARBA" id="ARBA00009477"/>
    </source>
</evidence>
<dbReference type="NCBIfam" id="TIGR01730">
    <property type="entry name" value="RND_mfp"/>
    <property type="match status" value="1"/>
</dbReference>
<evidence type="ECO:0000256" key="3">
    <source>
        <dbReference type="SAM" id="SignalP"/>
    </source>
</evidence>
<dbReference type="Pfam" id="PF25954">
    <property type="entry name" value="Beta-barrel_RND_2"/>
    <property type="match status" value="1"/>
</dbReference>
<evidence type="ECO:0000313" key="7">
    <source>
        <dbReference type="Proteomes" id="UP000284250"/>
    </source>
</evidence>
<dbReference type="SUPFAM" id="SSF111369">
    <property type="entry name" value="HlyD-like secretion proteins"/>
    <property type="match status" value="1"/>
</dbReference>
<dbReference type="EMBL" id="QYCN01000005">
    <property type="protein sequence ID" value="RIY12391.1"/>
    <property type="molecule type" value="Genomic_DNA"/>
</dbReference>
<dbReference type="AlphaFoldDB" id="A0A418R4X4"/>
<dbReference type="InterPro" id="IPR058792">
    <property type="entry name" value="Beta-barrel_RND_2"/>
</dbReference>
<evidence type="ECO:0000256" key="2">
    <source>
        <dbReference type="ARBA" id="ARBA00022448"/>
    </source>
</evidence>
<keyword evidence="3" id="KW-0732">Signal</keyword>
<keyword evidence="7" id="KW-1185">Reference proteome</keyword>
<keyword evidence="2" id="KW-0813">Transport</keyword>
<dbReference type="Gene3D" id="1.10.287.470">
    <property type="entry name" value="Helix hairpin bin"/>
    <property type="match status" value="1"/>
</dbReference>
<evidence type="ECO:0000313" key="6">
    <source>
        <dbReference type="EMBL" id="RIY12391.1"/>
    </source>
</evidence>
<reference evidence="6 7" key="1">
    <citation type="submission" date="2019-01" db="EMBL/GenBank/DDBJ databases">
        <title>Hymenobacter humicola sp. nov., isolated from soils in Antarctica.</title>
        <authorList>
            <person name="Sedlacek I."/>
            <person name="Holochova P."/>
            <person name="Kralova S."/>
            <person name="Pantucek R."/>
            <person name="Stankova E."/>
            <person name="Vrbovska V."/>
            <person name="Kristofova L."/>
            <person name="Svec P."/>
            <person name="Busse H.-J."/>
        </authorList>
    </citation>
    <scope>NUCLEOTIDE SEQUENCE [LARGE SCALE GENOMIC DNA]</scope>
    <source>
        <strain evidence="6 7">CCM 8852</strain>
    </source>
</reference>
<dbReference type="Proteomes" id="UP000284250">
    <property type="component" value="Unassembled WGS sequence"/>
</dbReference>
<dbReference type="GO" id="GO:0016020">
    <property type="term" value="C:membrane"/>
    <property type="evidence" value="ECO:0007669"/>
    <property type="project" value="InterPro"/>
</dbReference>
<dbReference type="GO" id="GO:0022857">
    <property type="term" value="F:transmembrane transporter activity"/>
    <property type="evidence" value="ECO:0007669"/>
    <property type="project" value="InterPro"/>
</dbReference>
<feature type="domain" description="CusB-like beta-barrel" evidence="4">
    <location>
        <begin position="236"/>
        <end position="309"/>
    </location>
</feature>
<dbReference type="RefSeq" id="WP_119654707.1">
    <property type="nucleotide sequence ID" value="NZ_JBHUOI010000034.1"/>
</dbReference>